<name>A0A4V2YQM7_9ACTN</name>
<feature type="DNA-binding region" description="H-T-H motif" evidence="2">
    <location>
        <begin position="40"/>
        <end position="59"/>
    </location>
</feature>
<evidence type="ECO:0000256" key="2">
    <source>
        <dbReference type="PROSITE-ProRule" id="PRU00335"/>
    </source>
</evidence>
<dbReference type="InterPro" id="IPR036271">
    <property type="entry name" value="Tet_transcr_reg_TetR-rel_C_sf"/>
</dbReference>
<organism evidence="4 5">
    <name type="scientific">Kribbella antibiotica</name>
    <dbReference type="NCBI Taxonomy" id="190195"/>
    <lineage>
        <taxon>Bacteria</taxon>
        <taxon>Bacillati</taxon>
        <taxon>Actinomycetota</taxon>
        <taxon>Actinomycetes</taxon>
        <taxon>Propionibacteriales</taxon>
        <taxon>Kribbellaceae</taxon>
        <taxon>Kribbella</taxon>
    </lineage>
</organism>
<dbReference type="InterPro" id="IPR009057">
    <property type="entry name" value="Homeodomain-like_sf"/>
</dbReference>
<protein>
    <submittedName>
        <fullName evidence="4">TetR/AcrR family transcriptional regulator</fullName>
    </submittedName>
</protein>
<reference evidence="4 5" key="1">
    <citation type="submission" date="2019-03" db="EMBL/GenBank/DDBJ databases">
        <title>Draft genome sequences of novel Actinobacteria.</title>
        <authorList>
            <person name="Sahin N."/>
            <person name="Ay H."/>
            <person name="Saygin H."/>
        </authorList>
    </citation>
    <scope>NUCLEOTIDE SEQUENCE [LARGE SCALE GENOMIC DNA]</scope>
    <source>
        <strain evidence="4 5">JCM 13523</strain>
    </source>
</reference>
<dbReference type="SUPFAM" id="SSF46689">
    <property type="entry name" value="Homeodomain-like"/>
    <property type="match status" value="1"/>
</dbReference>
<dbReference type="Gene3D" id="1.10.10.60">
    <property type="entry name" value="Homeodomain-like"/>
    <property type="match status" value="1"/>
</dbReference>
<dbReference type="SUPFAM" id="SSF48498">
    <property type="entry name" value="Tetracyclin repressor-like, C-terminal domain"/>
    <property type="match status" value="1"/>
</dbReference>
<evidence type="ECO:0000259" key="3">
    <source>
        <dbReference type="PROSITE" id="PS50977"/>
    </source>
</evidence>
<gene>
    <name evidence="4" type="ORF">E1263_02990</name>
</gene>
<dbReference type="PROSITE" id="PS50977">
    <property type="entry name" value="HTH_TETR_2"/>
    <property type="match status" value="1"/>
</dbReference>
<dbReference type="PANTHER" id="PTHR43479:SF7">
    <property type="entry name" value="TETR-FAMILY TRANSCRIPTIONAL REGULATOR"/>
    <property type="match status" value="1"/>
</dbReference>
<dbReference type="PANTHER" id="PTHR43479">
    <property type="entry name" value="ACREF/ENVCD OPERON REPRESSOR-RELATED"/>
    <property type="match status" value="1"/>
</dbReference>
<dbReference type="EMBL" id="SMKX01000005">
    <property type="protein sequence ID" value="TDD62697.1"/>
    <property type="molecule type" value="Genomic_DNA"/>
</dbReference>
<proteinExistence type="predicted"/>
<feature type="domain" description="HTH tetR-type" evidence="3">
    <location>
        <begin position="15"/>
        <end position="77"/>
    </location>
</feature>
<dbReference type="OrthoDB" id="3193022at2"/>
<keyword evidence="5" id="KW-1185">Reference proteome</keyword>
<dbReference type="InterPro" id="IPR050624">
    <property type="entry name" value="HTH-type_Tx_Regulator"/>
</dbReference>
<accession>A0A4V2YQM7</accession>
<dbReference type="GO" id="GO:0003677">
    <property type="term" value="F:DNA binding"/>
    <property type="evidence" value="ECO:0007669"/>
    <property type="project" value="UniProtKB-UniRule"/>
</dbReference>
<sequence>MPSITRTAPDSEGNRRVVETAVYTAVRTLLDSGAKYTEISVQKILAEADISRSTFYAHFRDKSELLARMGRSLNQRFFDEATADAATIWDAVESPDGLQSITELLAKGVARHREHFSVLAAISETAAYDAAVNDFYTSGLEAFEARVRADLEKRLGSALTDSKLNARISAQVIVWGGEQAIAHHISTEDESQDADFAAELAAIWWYGAYNRRTESS</sequence>
<dbReference type="Proteomes" id="UP000295124">
    <property type="component" value="Unassembled WGS sequence"/>
</dbReference>
<dbReference type="Pfam" id="PF00440">
    <property type="entry name" value="TetR_N"/>
    <property type="match status" value="1"/>
</dbReference>
<evidence type="ECO:0000313" key="5">
    <source>
        <dbReference type="Proteomes" id="UP000295124"/>
    </source>
</evidence>
<evidence type="ECO:0000256" key="1">
    <source>
        <dbReference type="ARBA" id="ARBA00023125"/>
    </source>
</evidence>
<dbReference type="Gene3D" id="1.10.357.10">
    <property type="entry name" value="Tetracycline Repressor, domain 2"/>
    <property type="match status" value="1"/>
</dbReference>
<comment type="caution">
    <text evidence="4">The sequence shown here is derived from an EMBL/GenBank/DDBJ whole genome shotgun (WGS) entry which is preliminary data.</text>
</comment>
<dbReference type="InterPro" id="IPR001647">
    <property type="entry name" value="HTH_TetR"/>
</dbReference>
<dbReference type="RefSeq" id="WP_132165060.1">
    <property type="nucleotide sequence ID" value="NZ_SMKX01000005.1"/>
</dbReference>
<keyword evidence="1 2" id="KW-0238">DNA-binding</keyword>
<dbReference type="AlphaFoldDB" id="A0A4V2YQM7"/>
<evidence type="ECO:0000313" key="4">
    <source>
        <dbReference type="EMBL" id="TDD62697.1"/>
    </source>
</evidence>